<dbReference type="GO" id="GO:0016757">
    <property type="term" value="F:glycosyltransferase activity"/>
    <property type="evidence" value="ECO:0007669"/>
    <property type="project" value="UniProtKB-KW"/>
</dbReference>
<name>A0ABY7NJ27_9SPHN</name>
<protein>
    <submittedName>
        <fullName evidence="5">Glycosyltransferase</fullName>
        <ecNumber evidence="5">2.4.-.-</ecNumber>
    </submittedName>
</protein>
<dbReference type="SUPFAM" id="SSF53448">
    <property type="entry name" value="Nucleotide-diphospho-sugar transferases"/>
    <property type="match status" value="1"/>
</dbReference>
<evidence type="ECO:0000256" key="2">
    <source>
        <dbReference type="ARBA" id="ARBA00022676"/>
    </source>
</evidence>
<keyword evidence="6" id="KW-1185">Reference proteome</keyword>
<sequence length="300" mass="32661">MKILAAVVTHNRCVLLERCVDAIRAQTRPADGVVVINNASTDGTVAMLDAKGVAHVDQANLGSAGGWNRAIAECLAGGYDAVWLMDDDGYPDADALAALAGSLTDGIACVSSVVLRETEPTHFVFPFPLLDRAGLPVVMARPRKLATLAELDGIAQAGSYPFAHLFNGALIARAAIDAAGTVDTGFFMFGDEVDYFFRLRQVGEVRSVLAARHYHPDVARRPLTPAKLYYYLKNTLILNRRYFDKVAVRDALTLGVGLARYGARNGWYSLVIMLVWRRRQLVPRAISRGLRGKVGPDFNE</sequence>
<evidence type="ECO:0000259" key="4">
    <source>
        <dbReference type="Pfam" id="PF00535"/>
    </source>
</evidence>
<dbReference type="RefSeq" id="WP_270075470.1">
    <property type="nucleotide sequence ID" value="NZ_CP115174.1"/>
</dbReference>
<comment type="similarity">
    <text evidence="1">Belongs to the glycosyltransferase 2 family.</text>
</comment>
<dbReference type="PANTHER" id="PTHR43179:SF12">
    <property type="entry name" value="GALACTOFURANOSYLTRANSFERASE GLFT2"/>
    <property type="match status" value="1"/>
</dbReference>
<dbReference type="Pfam" id="PF00535">
    <property type="entry name" value="Glycos_transf_2"/>
    <property type="match status" value="1"/>
</dbReference>
<reference evidence="5 6" key="1">
    <citation type="submission" date="2022-12" db="EMBL/GenBank/DDBJ databases">
        <title>Sphingomonas abieness sp. nov., an endophytic bacterium isolated from Abies koreana.</title>
        <authorList>
            <person name="Jiang L."/>
            <person name="Lee J."/>
        </authorList>
    </citation>
    <scope>NUCLEOTIDE SEQUENCE [LARGE SCALE GENOMIC DNA]</scope>
    <source>
        <strain evidence="6">PAMB 00755</strain>
    </source>
</reference>
<dbReference type="EC" id="2.4.-.-" evidence="5"/>
<evidence type="ECO:0000313" key="5">
    <source>
        <dbReference type="EMBL" id="WBO20820.1"/>
    </source>
</evidence>
<feature type="domain" description="Glycosyltransferase 2-like" evidence="4">
    <location>
        <begin position="7"/>
        <end position="113"/>
    </location>
</feature>
<keyword evidence="3 5" id="KW-0808">Transferase</keyword>
<evidence type="ECO:0000256" key="1">
    <source>
        <dbReference type="ARBA" id="ARBA00006739"/>
    </source>
</evidence>
<dbReference type="EMBL" id="CP115174">
    <property type="protein sequence ID" value="WBO20820.1"/>
    <property type="molecule type" value="Genomic_DNA"/>
</dbReference>
<gene>
    <name evidence="5" type="ORF">PBT88_11415</name>
</gene>
<evidence type="ECO:0000256" key="3">
    <source>
        <dbReference type="ARBA" id="ARBA00022679"/>
    </source>
</evidence>
<dbReference type="InterPro" id="IPR001173">
    <property type="entry name" value="Glyco_trans_2-like"/>
</dbReference>
<keyword evidence="2 5" id="KW-0328">Glycosyltransferase</keyword>
<dbReference type="PANTHER" id="PTHR43179">
    <property type="entry name" value="RHAMNOSYLTRANSFERASE WBBL"/>
    <property type="match status" value="1"/>
</dbReference>
<proteinExistence type="inferred from homology"/>
<evidence type="ECO:0000313" key="6">
    <source>
        <dbReference type="Proteomes" id="UP001210865"/>
    </source>
</evidence>
<dbReference type="Proteomes" id="UP001210865">
    <property type="component" value="Chromosome"/>
</dbReference>
<organism evidence="5 6">
    <name type="scientific">Sphingomonas abietis</name>
    <dbReference type="NCBI Taxonomy" id="3012344"/>
    <lineage>
        <taxon>Bacteria</taxon>
        <taxon>Pseudomonadati</taxon>
        <taxon>Pseudomonadota</taxon>
        <taxon>Alphaproteobacteria</taxon>
        <taxon>Sphingomonadales</taxon>
        <taxon>Sphingomonadaceae</taxon>
        <taxon>Sphingomonas</taxon>
    </lineage>
</organism>
<dbReference type="Gene3D" id="3.90.550.10">
    <property type="entry name" value="Spore Coat Polysaccharide Biosynthesis Protein SpsA, Chain A"/>
    <property type="match status" value="1"/>
</dbReference>
<dbReference type="InterPro" id="IPR029044">
    <property type="entry name" value="Nucleotide-diphossugar_trans"/>
</dbReference>
<accession>A0ABY7NJ27</accession>